<evidence type="ECO:0000313" key="2">
    <source>
        <dbReference type="Proteomes" id="UP000053091"/>
    </source>
</evidence>
<protein>
    <submittedName>
        <fullName evidence="1">Uncharacterized protein</fullName>
    </submittedName>
</protein>
<dbReference type="AlphaFoldDB" id="A0A0S7C1N5"/>
<evidence type="ECO:0000313" key="1">
    <source>
        <dbReference type="EMBL" id="GAP44727.1"/>
    </source>
</evidence>
<gene>
    <name evidence="1" type="ORF">TBC1_12538</name>
</gene>
<sequence length="111" mass="12110">MLPTTQASIRKLPEELTNSGIRGHASCRVGQITVSDALTGSCIENRRISEERTLYANPGHIQILLSKSPEYAENQLAEINAGASSEFIDKNNLCQGIFAWQQSCPAFSVSK</sequence>
<dbReference type="Proteomes" id="UP000053091">
    <property type="component" value="Unassembled WGS sequence"/>
</dbReference>
<reference evidence="1" key="1">
    <citation type="journal article" date="2015" name="Genome Announc.">
        <title>Draft Genome Sequence of Bacteroidales Strain TBC1, a Novel Isolate from a Methanogenic Wastewater Treatment System.</title>
        <authorList>
            <person name="Tourlousse D.M."/>
            <person name="Matsuura N."/>
            <person name="Sun L."/>
            <person name="Toyonaga M."/>
            <person name="Kuroda K."/>
            <person name="Ohashi A."/>
            <person name="Cruz R."/>
            <person name="Yamaguchi T."/>
            <person name="Sekiguchi Y."/>
        </authorList>
    </citation>
    <scope>NUCLEOTIDE SEQUENCE [LARGE SCALE GENOMIC DNA]</scope>
    <source>
        <strain evidence="1">TBC1</strain>
    </source>
</reference>
<name>A0A0S7C1N5_9BACT</name>
<dbReference type="EMBL" id="DF968183">
    <property type="protein sequence ID" value="GAP44727.1"/>
    <property type="molecule type" value="Genomic_DNA"/>
</dbReference>
<accession>A0A0S7C1N5</accession>
<proteinExistence type="predicted"/>
<keyword evidence="2" id="KW-1185">Reference proteome</keyword>
<organism evidence="1">
    <name type="scientific">Lentimicrobium saccharophilum</name>
    <dbReference type="NCBI Taxonomy" id="1678841"/>
    <lineage>
        <taxon>Bacteria</taxon>
        <taxon>Pseudomonadati</taxon>
        <taxon>Bacteroidota</taxon>
        <taxon>Bacteroidia</taxon>
        <taxon>Bacteroidales</taxon>
        <taxon>Lentimicrobiaceae</taxon>
        <taxon>Lentimicrobium</taxon>
    </lineage>
</organism>
<dbReference type="STRING" id="1678841.TBC1_12538"/>